<feature type="binding site" evidence="2">
    <location>
        <position position="339"/>
    </location>
    <ligand>
        <name>FAD</name>
        <dbReference type="ChEBI" id="CHEBI:57692"/>
    </ligand>
</feature>
<keyword evidence="2" id="KW-0274">FAD</keyword>
<evidence type="ECO:0000259" key="3">
    <source>
        <dbReference type="PROSITE" id="PS00624"/>
    </source>
</evidence>
<dbReference type="GO" id="GO:0016614">
    <property type="term" value="F:oxidoreductase activity, acting on CH-OH group of donors"/>
    <property type="evidence" value="ECO:0007669"/>
    <property type="project" value="InterPro"/>
</dbReference>
<dbReference type="InterPro" id="IPR036188">
    <property type="entry name" value="FAD/NAD-bd_sf"/>
</dbReference>
<protein>
    <submittedName>
        <fullName evidence="4">Glucose-methanol-choline oxidoreductase</fullName>
    </submittedName>
</protein>
<dbReference type="STRING" id="98403.A0A151GPC2"/>
<keyword evidence="5" id="KW-1185">Reference proteome</keyword>
<comment type="similarity">
    <text evidence="1">Belongs to the GMC oxidoreductase family.</text>
</comment>
<dbReference type="RefSeq" id="XP_040658295.1">
    <property type="nucleotide sequence ID" value="XM_040797412.1"/>
</dbReference>
<evidence type="ECO:0000256" key="2">
    <source>
        <dbReference type="PIRSR" id="PIRSR000137-2"/>
    </source>
</evidence>
<dbReference type="PANTHER" id="PTHR11552">
    <property type="entry name" value="GLUCOSE-METHANOL-CHOLINE GMC OXIDOREDUCTASE"/>
    <property type="match status" value="1"/>
</dbReference>
<sequence>MLAPRLHAAISYILWRGRRSSIQGDAAQVNVAVRKTAAPSLLIMIPSLLLLALGPWLVDWQVPGPESLYEYVIVGTGAGGAPLGARLASLGHRVLMIDAGDDQGESFQYKVPALNLKATEYEPMTWNYYVDHYSDPTRQAKDTKMTYTTSSGQMYVGRNPPAGAKPRGILYPRAGTLGGCTAHNAMITVYPDEADWSNIATLTGDGSWSADKMKEYFKRIEKNQYFPSSPVGHGYNGWLATSVTSLTFVIQDTKYIGLVLGAGAALGQGLTQIITGVAGLAKVLVRDLNSGFPWRDRREGLFQMPVAVRGGDRSGPRDFMMDVIKAKDSKLDILLTTLVTKVRFDTTKKTPRAIGVDFMQGKSLYSADPRYSPSQQAEASGSVNASKEVILSAGAFNTPQLLKLSGIGPKAELESFGIPVLVDSPGVGTNLQDRYETTVISKASSDFKITSKCKWLETDPDPCLEDWKKSGSNDVRGGYTSPGLALAVLKKSSVSDDGNPDLFISGAPAYFTGYYPDYSINATADAKHWTWVVLKAHTRNRAGTVRLRSTNPRDTPLVNFNYFDTGTTADDAASKDAQALVEGMNFARKAFAKAVPLPSTFKEVWPGDRVKNDREMREWVQNESWGHHASCTCPIGADGDKGAVLDAKFRVRGADGLRVVDASVFPRIPGYFLVLPVYMISEKAADVIHGGS</sequence>
<dbReference type="SUPFAM" id="SSF54373">
    <property type="entry name" value="FAD-linked reductases, C-terminal domain"/>
    <property type="match status" value="1"/>
</dbReference>
<evidence type="ECO:0000256" key="1">
    <source>
        <dbReference type="ARBA" id="ARBA00010790"/>
    </source>
</evidence>
<dbReference type="SUPFAM" id="SSF51905">
    <property type="entry name" value="FAD/NAD(P)-binding domain"/>
    <property type="match status" value="1"/>
</dbReference>
<organism evidence="4 5">
    <name type="scientific">Drechmeria coniospora</name>
    <name type="common">Nematophagous fungus</name>
    <name type="synonym">Meria coniospora</name>
    <dbReference type="NCBI Taxonomy" id="98403"/>
    <lineage>
        <taxon>Eukaryota</taxon>
        <taxon>Fungi</taxon>
        <taxon>Dikarya</taxon>
        <taxon>Ascomycota</taxon>
        <taxon>Pezizomycotina</taxon>
        <taxon>Sordariomycetes</taxon>
        <taxon>Hypocreomycetidae</taxon>
        <taxon>Hypocreales</taxon>
        <taxon>Ophiocordycipitaceae</taxon>
        <taxon>Drechmeria</taxon>
    </lineage>
</organism>
<accession>A0A151GPC2</accession>
<gene>
    <name evidence="4" type="ORF">DCS_00070</name>
</gene>
<dbReference type="InterPro" id="IPR007867">
    <property type="entry name" value="GMC_OxRtase_C"/>
</dbReference>
<feature type="domain" description="Glucose-methanol-choline oxidoreductase N-terminal" evidence="3">
    <location>
        <begin position="394"/>
        <end position="408"/>
    </location>
</feature>
<dbReference type="AlphaFoldDB" id="A0A151GPC2"/>
<keyword evidence="2" id="KW-0285">Flavoprotein</keyword>
<dbReference type="Gene3D" id="3.50.50.60">
    <property type="entry name" value="FAD/NAD(P)-binding domain"/>
    <property type="match status" value="1"/>
</dbReference>
<dbReference type="InterPro" id="IPR000172">
    <property type="entry name" value="GMC_OxRdtase_N"/>
</dbReference>
<evidence type="ECO:0000313" key="5">
    <source>
        <dbReference type="Proteomes" id="UP000076580"/>
    </source>
</evidence>
<proteinExistence type="inferred from homology"/>
<dbReference type="Gene3D" id="3.30.560.10">
    <property type="entry name" value="Glucose Oxidase, domain 3"/>
    <property type="match status" value="1"/>
</dbReference>
<dbReference type="Pfam" id="PF05199">
    <property type="entry name" value="GMC_oxred_C"/>
    <property type="match status" value="1"/>
</dbReference>
<dbReference type="InParanoid" id="A0A151GPC2"/>
<dbReference type="PIRSF" id="PIRSF000137">
    <property type="entry name" value="Alcohol_oxidase"/>
    <property type="match status" value="1"/>
</dbReference>
<dbReference type="PANTHER" id="PTHR11552:SF213">
    <property type="entry name" value="DEHYDROGENASE, PUTATIVE-RELATED"/>
    <property type="match status" value="1"/>
</dbReference>
<dbReference type="EMBL" id="LAYC01000001">
    <property type="protein sequence ID" value="KYK58943.1"/>
    <property type="molecule type" value="Genomic_DNA"/>
</dbReference>
<comment type="cofactor">
    <cofactor evidence="2">
        <name>FAD</name>
        <dbReference type="ChEBI" id="CHEBI:57692"/>
    </cofactor>
</comment>
<dbReference type="InterPro" id="IPR012132">
    <property type="entry name" value="GMC_OxRdtase"/>
</dbReference>
<dbReference type="Proteomes" id="UP000076580">
    <property type="component" value="Chromosome 01"/>
</dbReference>
<name>A0A151GPC2_DRECN</name>
<comment type="caution">
    <text evidence="4">The sequence shown here is derived from an EMBL/GenBank/DDBJ whole genome shotgun (WGS) entry which is preliminary data.</text>
</comment>
<dbReference type="GeneID" id="63712713"/>
<evidence type="ECO:0000313" key="4">
    <source>
        <dbReference type="EMBL" id="KYK58943.1"/>
    </source>
</evidence>
<dbReference type="Pfam" id="PF00732">
    <property type="entry name" value="GMC_oxred_N"/>
    <property type="match status" value="1"/>
</dbReference>
<dbReference type="PROSITE" id="PS00624">
    <property type="entry name" value="GMC_OXRED_2"/>
    <property type="match status" value="1"/>
</dbReference>
<reference evidence="4 5" key="1">
    <citation type="journal article" date="2016" name="Sci. Rep.">
        <title>Insights into Adaptations to a Near-Obligate Nematode Endoparasitic Lifestyle from the Finished Genome of Drechmeria coniospora.</title>
        <authorList>
            <person name="Zhang L."/>
            <person name="Zhou Z."/>
            <person name="Guo Q."/>
            <person name="Fokkens L."/>
            <person name="Miskei M."/>
            <person name="Pocsi I."/>
            <person name="Zhang W."/>
            <person name="Chen M."/>
            <person name="Wang L."/>
            <person name="Sun Y."/>
            <person name="Donzelli B.G."/>
            <person name="Gibson D.M."/>
            <person name="Nelson D.R."/>
            <person name="Luo J.G."/>
            <person name="Rep M."/>
            <person name="Liu H."/>
            <person name="Yang S."/>
            <person name="Wang J."/>
            <person name="Krasnoff S.B."/>
            <person name="Xu Y."/>
            <person name="Molnar I."/>
            <person name="Lin M."/>
        </authorList>
    </citation>
    <scope>NUCLEOTIDE SEQUENCE [LARGE SCALE GENOMIC DNA]</scope>
    <source>
        <strain evidence="4 5">ARSEF 6962</strain>
    </source>
</reference>
<dbReference type="GO" id="GO:0050660">
    <property type="term" value="F:flavin adenine dinucleotide binding"/>
    <property type="evidence" value="ECO:0007669"/>
    <property type="project" value="InterPro"/>
</dbReference>